<protein>
    <recommendedName>
        <fullName evidence="8">34 kDa membrane antigen</fullName>
    </recommendedName>
</protein>
<dbReference type="AlphaFoldDB" id="A0A0M5M665"/>
<dbReference type="Proteomes" id="UP000226179">
    <property type="component" value="Unassembled WGS sequence"/>
</dbReference>
<evidence type="ECO:0008006" key="8">
    <source>
        <dbReference type="Google" id="ProtNLM"/>
    </source>
</evidence>
<comment type="similarity">
    <text evidence="1">Belongs to the UPF0423 family.</text>
</comment>
<dbReference type="PROSITE" id="PS51257">
    <property type="entry name" value="PROKAR_LIPOPROTEIN"/>
    <property type="match status" value="1"/>
</dbReference>
<evidence type="ECO:0000313" key="7">
    <source>
        <dbReference type="Proteomes" id="UP000226179"/>
    </source>
</evidence>
<dbReference type="RefSeq" id="WP_005905592.1">
    <property type="nucleotide sequence ID" value="NZ_CP012713.1"/>
</dbReference>
<evidence type="ECO:0000256" key="1">
    <source>
        <dbReference type="ARBA" id="ARBA00010013"/>
    </source>
</evidence>
<reference evidence="5 7" key="2">
    <citation type="submission" date="2017-06" db="EMBL/GenBank/DDBJ databases">
        <title>Draft genome sequence of Fusobacterium nucleatum subsp. animalis KCOM 1280 (=ChDC F318).</title>
        <authorList>
            <person name="Kook J.-K."/>
            <person name="Park S.-N."/>
            <person name="Lim Y.K."/>
            <person name="Roh H."/>
        </authorList>
    </citation>
    <scope>NUCLEOTIDE SEQUENCE [LARGE SCALE GENOMIC DNA]</scope>
    <source>
        <strain evidence="5">KCOM 1280</strain>
        <strain evidence="7">KCOM 1280 ( ChDC F318)</strain>
    </source>
</reference>
<dbReference type="EMBL" id="CP012713">
    <property type="protein sequence ID" value="ALF17588.1"/>
    <property type="molecule type" value="Genomic_DNA"/>
</dbReference>
<accession>A0A0M5M665</accession>
<dbReference type="Gene3D" id="2.60.40.2480">
    <property type="entry name" value="Periplasmic metal-binding protein Tp34-type"/>
    <property type="match status" value="1"/>
</dbReference>
<proteinExistence type="inferred from homology"/>
<feature type="region of interest" description="Disordered" evidence="3">
    <location>
        <begin position="23"/>
        <end position="57"/>
    </location>
</feature>
<dbReference type="Pfam" id="PF10634">
    <property type="entry name" value="Iron_transport"/>
    <property type="match status" value="1"/>
</dbReference>
<gene>
    <name evidence="5" type="ORF">RN90_08635</name>
    <name evidence="4" type="ORF">RN98_05175</name>
</gene>
<name>A0A0M5M665_9FUSO</name>
<dbReference type="InterPro" id="IPR018470">
    <property type="entry name" value="Metal-bd_Tp34-typ"/>
</dbReference>
<dbReference type="OrthoDB" id="1495621at2"/>
<feature type="compositionally biased region" description="Basic and acidic residues" evidence="3">
    <location>
        <begin position="44"/>
        <end position="54"/>
    </location>
</feature>
<keyword evidence="2" id="KW-0732">Signal</keyword>
<dbReference type="EMBL" id="NJGJ01000001">
    <property type="protein sequence ID" value="PGH25436.1"/>
    <property type="molecule type" value="Genomic_DNA"/>
</dbReference>
<feature type="compositionally biased region" description="Low complexity" evidence="3">
    <location>
        <begin position="30"/>
        <end position="43"/>
    </location>
</feature>
<evidence type="ECO:0000256" key="3">
    <source>
        <dbReference type="SAM" id="MobiDB-lite"/>
    </source>
</evidence>
<organism evidence="4">
    <name type="scientific">Fusobacterium animalis</name>
    <dbReference type="NCBI Taxonomy" id="76859"/>
    <lineage>
        <taxon>Bacteria</taxon>
        <taxon>Fusobacteriati</taxon>
        <taxon>Fusobacteriota</taxon>
        <taxon>Fusobacteriia</taxon>
        <taxon>Fusobacteriales</taxon>
        <taxon>Fusobacteriaceae</taxon>
        <taxon>Fusobacterium</taxon>
    </lineage>
</organism>
<evidence type="ECO:0000313" key="6">
    <source>
        <dbReference type="Proteomes" id="UP000063147"/>
    </source>
</evidence>
<dbReference type="PATRIC" id="fig|76859.3.peg.1031"/>
<reference evidence="4 6" key="1">
    <citation type="submission" date="2015-09" db="EMBL/GenBank/DDBJ databases">
        <authorList>
            <person name="Jackson K.R."/>
            <person name="Lunt B.L."/>
            <person name="Fisher J.N.B."/>
            <person name="Gardner A.V."/>
            <person name="Bailey M.E."/>
            <person name="Deus L.M."/>
            <person name="Earl A.S."/>
            <person name="Gibby P.D."/>
            <person name="Hartmann K.A."/>
            <person name="Liu J.E."/>
            <person name="Manci A.M."/>
            <person name="Nielsen D.A."/>
            <person name="Solomon M.B."/>
            <person name="Breakwell D.P."/>
            <person name="Burnett S.H."/>
            <person name="Grose J.H."/>
        </authorList>
    </citation>
    <scope>NUCLEOTIDE SEQUENCE [LARGE SCALE GENOMIC DNA]</scope>
    <source>
        <strain evidence="4 6">KCOM 1279</strain>
    </source>
</reference>
<evidence type="ECO:0000256" key="2">
    <source>
        <dbReference type="ARBA" id="ARBA00022729"/>
    </source>
</evidence>
<sequence length="227" mass="24599">MKNLKFLLGALLVLGLVACGEKKEEEKPAEQPAATEQATTAEAPKTEAPAEKPGESGFAEVPIAETVVGPYQVSAVYFQAVDMIPEGKQPSAAESDMHLEADIHLLPEAAKKYGFGDGEDIWPAYLTVNYKVMSEDGKKELTSGTFMPMNADDGAHYGINIKKGLIPIGKYKLQLEIKAPTDYLLHVDSETGVPAAKEGGVAAAEEYFKTQNVEFDWTYTGEQLQNK</sequence>
<dbReference type="Proteomes" id="UP000063147">
    <property type="component" value="Chromosome"/>
</dbReference>
<evidence type="ECO:0000313" key="4">
    <source>
        <dbReference type="EMBL" id="ALF17588.1"/>
    </source>
</evidence>
<evidence type="ECO:0000313" key="5">
    <source>
        <dbReference type="EMBL" id="PGH25436.1"/>
    </source>
</evidence>
<dbReference type="InterPro" id="IPR038482">
    <property type="entry name" value="Tp34-type_sf"/>
</dbReference>